<reference evidence="1" key="1">
    <citation type="journal article" date="2014" name="Int. J. Syst. Evol. Microbiol.">
        <title>Complete genome sequence of Corynebacterium casei LMG S-19264T (=DSM 44701T), isolated from a smear-ripened cheese.</title>
        <authorList>
            <consortium name="US DOE Joint Genome Institute (JGI-PGF)"/>
            <person name="Walter F."/>
            <person name="Albersmeier A."/>
            <person name="Kalinowski J."/>
            <person name="Ruckert C."/>
        </authorList>
    </citation>
    <scope>NUCLEOTIDE SEQUENCE</scope>
    <source>
        <strain evidence="1">CGMCC 4.7272</strain>
    </source>
</reference>
<keyword evidence="2" id="KW-1185">Reference proteome</keyword>
<dbReference type="EMBL" id="BMMU01000004">
    <property type="protein sequence ID" value="GGJ20556.1"/>
    <property type="molecule type" value="Genomic_DNA"/>
</dbReference>
<accession>A0A917KNR3</accession>
<protein>
    <submittedName>
        <fullName evidence="1">Uncharacterized protein</fullName>
    </submittedName>
</protein>
<gene>
    <name evidence="1" type="ORF">GCM10012282_16150</name>
</gene>
<dbReference type="Proteomes" id="UP000625682">
    <property type="component" value="Unassembled WGS sequence"/>
</dbReference>
<evidence type="ECO:0000313" key="1">
    <source>
        <dbReference type="EMBL" id="GGJ20556.1"/>
    </source>
</evidence>
<comment type="caution">
    <text evidence="1">The sequence shown here is derived from an EMBL/GenBank/DDBJ whole genome shotgun (WGS) entry which is preliminary data.</text>
</comment>
<reference evidence="1" key="2">
    <citation type="submission" date="2020-09" db="EMBL/GenBank/DDBJ databases">
        <authorList>
            <person name="Sun Q."/>
            <person name="Zhou Y."/>
        </authorList>
    </citation>
    <scope>NUCLEOTIDE SEQUENCE</scope>
    <source>
        <strain evidence="1">CGMCC 4.7272</strain>
    </source>
</reference>
<dbReference type="RefSeq" id="WP_189146578.1">
    <property type="nucleotide sequence ID" value="NZ_BMMU01000004.1"/>
</dbReference>
<evidence type="ECO:0000313" key="2">
    <source>
        <dbReference type="Proteomes" id="UP000625682"/>
    </source>
</evidence>
<name>A0A917KNR3_9ACTN</name>
<proteinExistence type="predicted"/>
<sequence>MTHALRPAWTPDPPYVSSLCTIGTHDQCRDAKSRESGIPELRYLVCTCCCHRVSPVPVNEASQS</sequence>
<organism evidence="1 2">
    <name type="scientific">Streptomyces lacrimifluminis</name>
    <dbReference type="NCBI Taxonomy" id="1500077"/>
    <lineage>
        <taxon>Bacteria</taxon>
        <taxon>Bacillati</taxon>
        <taxon>Actinomycetota</taxon>
        <taxon>Actinomycetes</taxon>
        <taxon>Kitasatosporales</taxon>
        <taxon>Streptomycetaceae</taxon>
        <taxon>Streptomyces</taxon>
    </lineage>
</organism>
<dbReference type="AlphaFoldDB" id="A0A917KNR3"/>